<evidence type="ECO:0000313" key="2">
    <source>
        <dbReference type="EMBL" id="QDV59040.1"/>
    </source>
</evidence>
<organism evidence="2 3">
    <name type="scientific">Rosistilla oblonga</name>
    <dbReference type="NCBI Taxonomy" id="2527990"/>
    <lineage>
        <taxon>Bacteria</taxon>
        <taxon>Pseudomonadati</taxon>
        <taxon>Planctomycetota</taxon>
        <taxon>Planctomycetia</taxon>
        <taxon>Pirellulales</taxon>
        <taxon>Pirellulaceae</taxon>
        <taxon>Rosistilla</taxon>
    </lineage>
</organism>
<dbReference type="Proteomes" id="UP000316770">
    <property type="component" value="Chromosome"/>
</dbReference>
<evidence type="ECO:0000313" key="3">
    <source>
        <dbReference type="Proteomes" id="UP000316770"/>
    </source>
</evidence>
<reference evidence="2 3" key="1">
    <citation type="submission" date="2019-02" db="EMBL/GenBank/DDBJ databases">
        <title>Deep-cultivation of Planctomycetes and their phenomic and genomic characterization uncovers novel biology.</title>
        <authorList>
            <person name="Wiegand S."/>
            <person name="Jogler M."/>
            <person name="Boedeker C."/>
            <person name="Pinto D."/>
            <person name="Vollmers J."/>
            <person name="Rivas-Marin E."/>
            <person name="Kohn T."/>
            <person name="Peeters S.H."/>
            <person name="Heuer A."/>
            <person name="Rast P."/>
            <person name="Oberbeckmann S."/>
            <person name="Bunk B."/>
            <person name="Jeske O."/>
            <person name="Meyerdierks A."/>
            <person name="Storesund J.E."/>
            <person name="Kallscheuer N."/>
            <person name="Luecker S."/>
            <person name="Lage O.M."/>
            <person name="Pohl T."/>
            <person name="Merkel B.J."/>
            <person name="Hornburger P."/>
            <person name="Mueller R.-W."/>
            <person name="Bruemmer F."/>
            <person name="Labrenz M."/>
            <person name="Spormann A.M."/>
            <person name="Op den Camp H."/>
            <person name="Overmann J."/>
            <person name="Amann R."/>
            <person name="Jetten M.S.M."/>
            <person name="Mascher T."/>
            <person name="Medema M.H."/>
            <person name="Devos D.P."/>
            <person name="Kaster A.-K."/>
            <person name="Ovreas L."/>
            <person name="Rohde M."/>
            <person name="Galperin M.Y."/>
            <person name="Jogler C."/>
        </authorList>
    </citation>
    <scope>NUCLEOTIDE SEQUENCE [LARGE SCALE GENOMIC DNA]</scope>
    <source>
        <strain evidence="2 3">Mal33</strain>
    </source>
</reference>
<name>A0A518J127_9BACT</name>
<accession>A0A518J127</accession>
<proteinExistence type="predicted"/>
<sequence length="109" mass="12234">MTLGDSRWFAVRAIWRHAPPGDTDCKHTYEERITLHLAFDGGGAIASAERLGYPGDAECIGYHMAFEIDDGDLGAGTELFSLMRDSDLNPNDYIDRFHDTGRERTRNVD</sequence>
<dbReference type="AlphaFoldDB" id="A0A518J127"/>
<evidence type="ECO:0000256" key="1">
    <source>
        <dbReference type="SAM" id="MobiDB-lite"/>
    </source>
</evidence>
<dbReference type="EMBL" id="CP036318">
    <property type="protein sequence ID" value="QDV59040.1"/>
    <property type="molecule type" value="Genomic_DNA"/>
</dbReference>
<feature type="compositionally biased region" description="Basic and acidic residues" evidence="1">
    <location>
        <begin position="93"/>
        <end position="109"/>
    </location>
</feature>
<dbReference type="RefSeq" id="WP_145290072.1">
    <property type="nucleotide sequence ID" value="NZ_CP036318.1"/>
</dbReference>
<feature type="region of interest" description="Disordered" evidence="1">
    <location>
        <begin position="86"/>
        <end position="109"/>
    </location>
</feature>
<gene>
    <name evidence="2" type="ORF">Mal33_50650</name>
</gene>
<protein>
    <submittedName>
        <fullName evidence="2">Uncharacterized protein</fullName>
    </submittedName>
</protein>
<keyword evidence="3" id="KW-1185">Reference proteome</keyword>